<evidence type="ECO:0000313" key="1">
    <source>
        <dbReference type="EMBL" id="GGB82239.1"/>
    </source>
</evidence>
<protein>
    <submittedName>
        <fullName evidence="1">Uncharacterized protein</fullName>
    </submittedName>
</protein>
<keyword evidence="2" id="KW-1185">Reference proteome</keyword>
<name>A0ABQ1K095_9GAMM</name>
<comment type="caution">
    <text evidence="1">The sequence shown here is derived from an EMBL/GenBank/DDBJ whole genome shotgun (WGS) entry which is preliminary data.</text>
</comment>
<evidence type="ECO:0000313" key="2">
    <source>
        <dbReference type="Proteomes" id="UP000629025"/>
    </source>
</evidence>
<organism evidence="1 2">
    <name type="scientific">Marinobacterium zhoushanense</name>
    <dbReference type="NCBI Taxonomy" id="1679163"/>
    <lineage>
        <taxon>Bacteria</taxon>
        <taxon>Pseudomonadati</taxon>
        <taxon>Pseudomonadota</taxon>
        <taxon>Gammaproteobacteria</taxon>
        <taxon>Oceanospirillales</taxon>
        <taxon>Oceanospirillaceae</taxon>
        <taxon>Marinobacterium</taxon>
    </lineage>
</organism>
<gene>
    <name evidence="1" type="ORF">GCM10011352_05060</name>
</gene>
<accession>A0ABQ1K095</accession>
<dbReference type="EMBL" id="BMIJ01000001">
    <property type="protein sequence ID" value="GGB82239.1"/>
    <property type="molecule type" value="Genomic_DNA"/>
</dbReference>
<reference evidence="2" key="1">
    <citation type="journal article" date="2019" name="Int. J. Syst. Evol. Microbiol.">
        <title>The Global Catalogue of Microorganisms (GCM) 10K type strain sequencing project: providing services to taxonomists for standard genome sequencing and annotation.</title>
        <authorList>
            <consortium name="The Broad Institute Genomics Platform"/>
            <consortium name="The Broad Institute Genome Sequencing Center for Infectious Disease"/>
            <person name="Wu L."/>
            <person name="Ma J."/>
        </authorList>
    </citation>
    <scope>NUCLEOTIDE SEQUENCE [LARGE SCALE GENOMIC DNA]</scope>
    <source>
        <strain evidence="2">CGMCC 1.15341</strain>
    </source>
</reference>
<proteinExistence type="predicted"/>
<sequence>MNYDFSFDQARLNQLADQYLEHSSVTGRILFLGSSTENRLDLATWQLNTEEDYEAFTCSGFKLQVMELLDTLMTYRAQHKQPNASQGVIHINGSRLSIEWLPKYEVEAMRNNVS</sequence>
<dbReference type="Proteomes" id="UP000629025">
    <property type="component" value="Unassembled WGS sequence"/>
</dbReference>
<dbReference type="RefSeq" id="WP_188745520.1">
    <property type="nucleotide sequence ID" value="NZ_BMIJ01000001.1"/>
</dbReference>